<dbReference type="AlphaFoldDB" id="A0A967ATZ1"/>
<dbReference type="PANTHER" id="PTHR11067">
    <property type="entry name" value="INOSINE TRIPHOSPHATE PYROPHOSPHATASE/HAM1 PROTEIN"/>
    <property type="match status" value="1"/>
</dbReference>
<evidence type="ECO:0000256" key="1">
    <source>
        <dbReference type="ARBA" id="ARBA00008023"/>
    </source>
</evidence>
<keyword evidence="5 10" id="KW-0378">Hydrolase</keyword>
<dbReference type="EC" id="3.6.1.66" evidence="10"/>
<comment type="catalytic activity">
    <reaction evidence="10">
        <text>ITP + H2O = IMP + diphosphate + H(+)</text>
        <dbReference type="Rhea" id="RHEA:29399"/>
        <dbReference type="ChEBI" id="CHEBI:15377"/>
        <dbReference type="ChEBI" id="CHEBI:15378"/>
        <dbReference type="ChEBI" id="CHEBI:33019"/>
        <dbReference type="ChEBI" id="CHEBI:58053"/>
        <dbReference type="ChEBI" id="CHEBI:61402"/>
        <dbReference type="EC" id="3.6.1.66"/>
    </reaction>
</comment>
<dbReference type="GO" id="GO:0005829">
    <property type="term" value="C:cytosol"/>
    <property type="evidence" value="ECO:0007669"/>
    <property type="project" value="TreeGrafter"/>
</dbReference>
<keyword evidence="3 10" id="KW-0479">Metal-binding</keyword>
<name>A0A967ATZ1_9FLAO</name>
<comment type="subunit">
    <text evidence="2 10">Homodimer.</text>
</comment>
<sequence length="192" mass="21543">MELIFATHNQHKLEEVKKLFPSDIILKSLNDIGCAEEIPETGKTFEENARIKADYVTSHYALPCFADDSGLLVDALDGAPGVYSARYAGPQKNPDDNMRKLLEAMNDATDRSARFHSVIALNMNNAHRVFKGTVEGDITTEKRGTDGFGYDPIFRPKGYERTFAELSTQTKNSISHRGKAMRQLITYLKQQL</sequence>
<dbReference type="GO" id="GO:0017111">
    <property type="term" value="F:ribonucleoside triphosphate phosphatase activity"/>
    <property type="evidence" value="ECO:0007669"/>
    <property type="project" value="InterPro"/>
</dbReference>
<dbReference type="Proteomes" id="UP000707206">
    <property type="component" value="Unassembled WGS sequence"/>
</dbReference>
<feature type="binding site" evidence="10">
    <location>
        <begin position="148"/>
        <end position="151"/>
    </location>
    <ligand>
        <name>substrate</name>
    </ligand>
</feature>
<feature type="binding site" evidence="10">
    <location>
        <position position="171"/>
    </location>
    <ligand>
        <name>substrate</name>
    </ligand>
</feature>
<dbReference type="InterPro" id="IPR020922">
    <property type="entry name" value="dITP/XTP_pyrophosphatase"/>
</dbReference>
<dbReference type="EMBL" id="VIKU02000002">
    <property type="protein sequence ID" value="NHF59360.1"/>
    <property type="molecule type" value="Genomic_DNA"/>
</dbReference>
<comment type="cofactor">
    <cofactor evidence="10">
        <name>Mg(2+)</name>
        <dbReference type="ChEBI" id="CHEBI:18420"/>
    </cofactor>
    <text evidence="10">Binds 1 Mg(2+) ion per subunit.</text>
</comment>
<comment type="similarity">
    <text evidence="1 10 11">Belongs to the HAM1 NTPase family.</text>
</comment>
<comment type="caution">
    <text evidence="10">Lacks conserved residue(s) required for the propagation of feature annotation.</text>
</comment>
<feature type="binding site" evidence="10">
    <location>
        <position position="68"/>
    </location>
    <ligand>
        <name>Mg(2+)</name>
        <dbReference type="ChEBI" id="CHEBI:18420"/>
    </ligand>
</feature>
<dbReference type="InterPro" id="IPR002637">
    <property type="entry name" value="RdgB/HAM1"/>
</dbReference>
<dbReference type="Pfam" id="PF01725">
    <property type="entry name" value="Ham1p_like"/>
    <property type="match status" value="1"/>
</dbReference>
<evidence type="ECO:0000256" key="9">
    <source>
        <dbReference type="ARBA" id="ARBA00052017"/>
    </source>
</evidence>
<evidence type="ECO:0000256" key="8">
    <source>
        <dbReference type="ARBA" id="ARBA00051875"/>
    </source>
</evidence>
<dbReference type="NCBIfam" id="TIGR00042">
    <property type="entry name" value="RdgB/HAM1 family non-canonical purine NTP pyrophosphatase"/>
    <property type="match status" value="1"/>
</dbReference>
<comment type="catalytic activity">
    <reaction evidence="9 10">
        <text>XTP + H2O = XMP + diphosphate + H(+)</text>
        <dbReference type="Rhea" id="RHEA:28610"/>
        <dbReference type="ChEBI" id="CHEBI:15377"/>
        <dbReference type="ChEBI" id="CHEBI:15378"/>
        <dbReference type="ChEBI" id="CHEBI:33019"/>
        <dbReference type="ChEBI" id="CHEBI:57464"/>
        <dbReference type="ChEBI" id="CHEBI:61314"/>
        <dbReference type="EC" id="3.6.1.66"/>
    </reaction>
</comment>
<dbReference type="FunFam" id="3.90.950.10:FF:000001">
    <property type="entry name" value="dITP/XTP pyrophosphatase"/>
    <property type="match status" value="1"/>
</dbReference>
<evidence type="ECO:0000313" key="13">
    <source>
        <dbReference type="Proteomes" id="UP000707206"/>
    </source>
</evidence>
<dbReference type="InterPro" id="IPR029001">
    <property type="entry name" value="ITPase-like_fam"/>
</dbReference>
<dbReference type="GO" id="GO:0036220">
    <property type="term" value="F:ITP diphosphatase activity"/>
    <property type="evidence" value="ECO:0007669"/>
    <property type="project" value="UniProtKB-UniRule"/>
</dbReference>
<dbReference type="Gene3D" id="3.90.950.10">
    <property type="match status" value="1"/>
</dbReference>
<protein>
    <recommendedName>
        <fullName evidence="10">dITP/XTP pyrophosphatase</fullName>
        <ecNumber evidence="10">3.6.1.66</ecNumber>
    </recommendedName>
    <alternativeName>
        <fullName evidence="10">Non-canonical purine NTP pyrophosphatase</fullName>
    </alternativeName>
    <alternativeName>
        <fullName evidence="10">Non-standard purine NTP pyrophosphatase</fullName>
    </alternativeName>
    <alternativeName>
        <fullName evidence="10">Nucleoside-triphosphate diphosphatase</fullName>
    </alternativeName>
    <alternativeName>
        <fullName evidence="10">Nucleoside-triphosphate pyrophosphatase</fullName>
        <shortName evidence="10">NTPase</shortName>
    </alternativeName>
</protein>
<feature type="binding site" evidence="10">
    <location>
        <begin position="176"/>
        <end position="177"/>
    </location>
    <ligand>
        <name>substrate</name>
    </ligand>
</feature>
<evidence type="ECO:0000313" key="12">
    <source>
        <dbReference type="EMBL" id="NHF59360.1"/>
    </source>
</evidence>
<reference evidence="12" key="1">
    <citation type="submission" date="2019-07" db="EMBL/GenBank/DDBJ databases">
        <authorList>
            <person name="De-Chao Zhang Q."/>
        </authorList>
    </citation>
    <scope>NUCLEOTIDE SEQUENCE</scope>
    <source>
        <strain evidence="12">TP-CH-4</strain>
    </source>
</reference>
<reference evidence="12" key="2">
    <citation type="submission" date="2020-03" db="EMBL/GenBank/DDBJ databases">
        <title>Flavobacteriaceae bacterium strain TP-CH-4, a member of the family Flavobacteriaceae isolated from a deep-sea seamount.</title>
        <authorList>
            <person name="Zhang D.-C."/>
        </authorList>
    </citation>
    <scope>NUCLEOTIDE SEQUENCE</scope>
    <source>
        <strain evidence="12">TP-CH-4</strain>
    </source>
</reference>
<evidence type="ECO:0000256" key="5">
    <source>
        <dbReference type="ARBA" id="ARBA00022801"/>
    </source>
</evidence>
<organism evidence="12 13">
    <name type="scientific">Pelagihabitans pacificus</name>
    <dbReference type="NCBI Taxonomy" id="2696054"/>
    <lineage>
        <taxon>Bacteria</taxon>
        <taxon>Pseudomonadati</taxon>
        <taxon>Bacteroidota</taxon>
        <taxon>Flavobacteriia</taxon>
        <taxon>Flavobacteriales</taxon>
        <taxon>Flavobacteriaceae</taxon>
        <taxon>Pelagihabitans</taxon>
    </lineage>
</organism>
<comment type="catalytic activity">
    <reaction evidence="8 10">
        <text>dITP + H2O = dIMP + diphosphate + H(+)</text>
        <dbReference type="Rhea" id="RHEA:28342"/>
        <dbReference type="ChEBI" id="CHEBI:15377"/>
        <dbReference type="ChEBI" id="CHEBI:15378"/>
        <dbReference type="ChEBI" id="CHEBI:33019"/>
        <dbReference type="ChEBI" id="CHEBI:61194"/>
        <dbReference type="ChEBI" id="CHEBI:61382"/>
        <dbReference type="EC" id="3.6.1.66"/>
    </reaction>
</comment>
<accession>A0A967ATZ1</accession>
<dbReference type="SUPFAM" id="SSF52972">
    <property type="entry name" value="ITPase-like"/>
    <property type="match status" value="1"/>
</dbReference>
<feature type="binding site" evidence="10">
    <location>
        <begin position="7"/>
        <end position="12"/>
    </location>
    <ligand>
        <name>substrate</name>
    </ligand>
</feature>
<evidence type="ECO:0000256" key="6">
    <source>
        <dbReference type="ARBA" id="ARBA00022842"/>
    </source>
</evidence>
<dbReference type="GO" id="GO:0009146">
    <property type="term" value="P:purine nucleoside triphosphate catabolic process"/>
    <property type="evidence" value="ECO:0007669"/>
    <property type="project" value="UniProtKB-UniRule"/>
</dbReference>
<dbReference type="PANTHER" id="PTHR11067:SF9">
    <property type="entry name" value="INOSINE TRIPHOSPHATE PYROPHOSPHATASE"/>
    <property type="match status" value="1"/>
</dbReference>
<evidence type="ECO:0000256" key="4">
    <source>
        <dbReference type="ARBA" id="ARBA00022741"/>
    </source>
</evidence>
<keyword evidence="13" id="KW-1185">Reference proteome</keyword>
<keyword evidence="4 10" id="KW-0547">Nucleotide-binding</keyword>
<feature type="active site" description="Proton acceptor" evidence="10">
    <location>
        <position position="68"/>
    </location>
</feature>
<comment type="function">
    <text evidence="10">Pyrophosphatase that catalyzes the hydrolysis of nucleoside triphosphates to their monophosphate derivatives, with a high preference for the non-canonical purine nucleotides XTP (xanthosine triphosphate), dITP (deoxyinosine triphosphate) and ITP. Seems to function as a house-cleaning enzyme that removes non-canonical purine nucleotides from the nucleotide pool, thus preventing their incorporation into DNA/RNA and avoiding chromosomal lesions.</text>
</comment>
<dbReference type="RefSeq" id="WP_152573871.1">
    <property type="nucleotide sequence ID" value="NZ_VIKU02000002.1"/>
</dbReference>
<dbReference type="GO" id="GO:0000166">
    <property type="term" value="F:nucleotide binding"/>
    <property type="evidence" value="ECO:0007669"/>
    <property type="project" value="UniProtKB-KW"/>
</dbReference>
<gene>
    <name evidence="12" type="ORF">FK220_008415</name>
</gene>
<evidence type="ECO:0000256" key="3">
    <source>
        <dbReference type="ARBA" id="ARBA00022723"/>
    </source>
</evidence>
<evidence type="ECO:0000256" key="7">
    <source>
        <dbReference type="ARBA" id="ARBA00023080"/>
    </source>
</evidence>
<evidence type="ECO:0000256" key="2">
    <source>
        <dbReference type="ARBA" id="ARBA00011738"/>
    </source>
</evidence>
<evidence type="ECO:0000256" key="10">
    <source>
        <dbReference type="HAMAP-Rule" id="MF_01405"/>
    </source>
</evidence>
<dbReference type="NCBIfam" id="NF011398">
    <property type="entry name" value="PRK14823.1"/>
    <property type="match status" value="1"/>
</dbReference>
<dbReference type="HAMAP" id="MF_01405">
    <property type="entry name" value="Non_canon_purine_NTPase"/>
    <property type="match status" value="1"/>
</dbReference>
<dbReference type="CDD" id="cd00515">
    <property type="entry name" value="HAM1"/>
    <property type="match status" value="1"/>
</dbReference>
<keyword evidence="6 10" id="KW-0460">Magnesium</keyword>
<dbReference type="GO" id="GO:0036222">
    <property type="term" value="F:XTP diphosphatase activity"/>
    <property type="evidence" value="ECO:0007669"/>
    <property type="project" value="UniProtKB-UniRule"/>
</dbReference>
<dbReference type="GO" id="GO:0035870">
    <property type="term" value="F:dITP diphosphatase activity"/>
    <property type="evidence" value="ECO:0007669"/>
    <property type="project" value="UniProtKB-UniRule"/>
</dbReference>
<comment type="caution">
    <text evidence="12">The sequence shown here is derived from an EMBL/GenBank/DDBJ whole genome shotgun (WGS) entry which is preliminary data.</text>
</comment>
<evidence type="ECO:0000256" key="11">
    <source>
        <dbReference type="RuleBase" id="RU003781"/>
    </source>
</evidence>
<dbReference type="GO" id="GO:0046872">
    <property type="term" value="F:metal ion binding"/>
    <property type="evidence" value="ECO:0007669"/>
    <property type="project" value="UniProtKB-KW"/>
</dbReference>
<keyword evidence="7 10" id="KW-0546">Nucleotide metabolism</keyword>
<dbReference type="GO" id="GO:0009117">
    <property type="term" value="P:nucleotide metabolic process"/>
    <property type="evidence" value="ECO:0007669"/>
    <property type="project" value="UniProtKB-KW"/>
</dbReference>
<proteinExistence type="inferred from homology"/>
<feature type="binding site" evidence="10">
    <location>
        <position position="69"/>
    </location>
    <ligand>
        <name>substrate</name>
    </ligand>
</feature>